<keyword evidence="3 7" id="KW-0479">Metal-binding</keyword>
<dbReference type="PROSITE" id="PS00483">
    <property type="entry name" value="DIHYDROOROTASE_2"/>
    <property type="match status" value="1"/>
</dbReference>
<evidence type="ECO:0000256" key="7">
    <source>
        <dbReference type="HAMAP-Rule" id="MF_00220"/>
    </source>
</evidence>
<dbReference type="GO" id="GO:0005737">
    <property type="term" value="C:cytoplasm"/>
    <property type="evidence" value="ECO:0007669"/>
    <property type="project" value="TreeGrafter"/>
</dbReference>
<feature type="binding site" evidence="7">
    <location>
        <position position="320"/>
    </location>
    <ligand>
        <name>substrate</name>
    </ligand>
</feature>
<feature type="active site" evidence="7">
    <location>
        <position position="316"/>
    </location>
</feature>
<feature type="binding site" evidence="7">
    <location>
        <position position="74"/>
    </location>
    <ligand>
        <name>Zn(2+)</name>
        <dbReference type="ChEBI" id="CHEBI:29105"/>
        <label>1</label>
    </ligand>
</feature>
<dbReference type="InterPro" id="IPR011059">
    <property type="entry name" value="Metal-dep_hydrolase_composite"/>
</dbReference>
<feature type="binding site" evidence="7">
    <location>
        <begin position="74"/>
        <end position="76"/>
    </location>
    <ligand>
        <name>substrate</name>
    </ligand>
</feature>
<evidence type="ECO:0000256" key="2">
    <source>
        <dbReference type="ARBA" id="ARBA00010286"/>
    </source>
</evidence>
<feature type="domain" description="Amidohydrolase 3" evidence="8">
    <location>
        <begin position="295"/>
        <end position="433"/>
    </location>
</feature>
<feature type="binding site" evidence="7">
    <location>
        <position position="289"/>
    </location>
    <ligand>
        <name>substrate</name>
    </ligand>
</feature>
<keyword evidence="5 7" id="KW-0862">Zinc</keyword>
<dbReference type="GO" id="GO:0004038">
    <property type="term" value="F:allantoinase activity"/>
    <property type="evidence" value="ECO:0007669"/>
    <property type="project" value="TreeGrafter"/>
</dbReference>
<evidence type="ECO:0000259" key="8">
    <source>
        <dbReference type="Pfam" id="PF07969"/>
    </source>
</evidence>
<dbReference type="InterPro" id="IPR002195">
    <property type="entry name" value="Dihydroorotase_CS"/>
</dbReference>
<evidence type="ECO:0000256" key="5">
    <source>
        <dbReference type="ARBA" id="ARBA00022833"/>
    </source>
</evidence>
<comment type="similarity">
    <text evidence="2 7">Belongs to the metallo-dependent hydrolases superfamily. DHOase family. Class I DHOase subfamily.</text>
</comment>
<dbReference type="GO" id="GO:0044205">
    <property type="term" value="P:'de novo' UMP biosynthetic process"/>
    <property type="evidence" value="ECO:0007669"/>
    <property type="project" value="UniProtKB-UniRule"/>
</dbReference>
<dbReference type="GO" id="GO:0004151">
    <property type="term" value="F:dihydroorotase activity"/>
    <property type="evidence" value="ECO:0007669"/>
    <property type="project" value="UniProtKB-UniRule"/>
</dbReference>
<proteinExistence type="inferred from homology"/>
<dbReference type="AlphaFoldDB" id="A0A0S7XVK1"/>
<gene>
    <name evidence="7" type="primary">pyrC</name>
    <name evidence="10" type="ORF">AMJ44_08280</name>
</gene>
<dbReference type="InterPro" id="IPR004722">
    <property type="entry name" value="DHOase"/>
</dbReference>
<dbReference type="Pfam" id="PF07969">
    <property type="entry name" value="Amidohydro_3"/>
    <property type="match status" value="1"/>
</dbReference>
<comment type="pathway">
    <text evidence="7">Pyrimidine metabolism; UMP biosynthesis via de novo pathway; (S)-dihydroorotate from bicarbonate: step 3/3.</text>
</comment>
<dbReference type="PANTHER" id="PTHR43668">
    <property type="entry name" value="ALLANTOINASE"/>
    <property type="match status" value="1"/>
</dbReference>
<comment type="caution">
    <text evidence="10">The sequence shown here is derived from an EMBL/GenBank/DDBJ whole genome shotgun (WGS) entry which is preliminary data.</text>
</comment>
<evidence type="ECO:0000313" key="11">
    <source>
        <dbReference type="Proteomes" id="UP000051861"/>
    </source>
</evidence>
<dbReference type="Proteomes" id="UP000051861">
    <property type="component" value="Unassembled WGS sequence"/>
</dbReference>
<comment type="function">
    <text evidence="1 7">Catalyzes the reversible cyclization of carbamoyl aspartate to dihydroorotate.</text>
</comment>
<dbReference type="GO" id="GO:0006145">
    <property type="term" value="P:purine nucleobase catabolic process"/>
    <property type="evidence" value="ECO:0007669"/>
    <property type="project" value="TreeGrafter"/>
</dbReference>
<keyword evidence="4 7" id="KW-0378">Hydrolase</keyword>
<dbReference type="InterPro" id="IPR050138">
    <property type="entry name" value="DHOase/Allantoinase_Hydrolase"/>
</dbReference>
<feature type="binding site" evidence="7">
    <location>
        <position position="243"/>
    </location>
    <ligand>
        <name>Zn(2+)</name>
        <dbReference type="ChEBI" id="CHEBI:29105"/>
        <label>2</label>
    </ligand>
</feature>
<dbReference type="EMBL" id="LIZX01000079">
    <property type="protein sequence ID" value="KPJ66509.1"/>
    <property type="molecule type" value="Genomic_DNA"/>
</dbReference>
<evidence type="ECO:0000313" key="10">
    <source>
        <dbReference type="EMBL" id="KPJ66509.1"/>
    </source>
</evidence>
<evidence type="ECO:0000259" key="9">
    <source>
        <dbReference type="Pfam" id="PF12890"/>
    </source>
</evidence>
<dbReference type="Pfam" id="PF12890">
    <property type="entry name" value="DHOase"/>
    <property type="match status" value="1"/>
</dbReference>
<feature type="binding site" evidence="7">
    <location>
        <position position="72"/>
    </location>
    <ligand>
        <name>Zn(2+)</name>
        <dbReference type="ChEBI" id="CHEBI:29105"/>
        <label>1</label>
    </ligand>
</feature>
<organism evidence="10 11">
    <name type="scientific">candidate division WOR-1 bacterium DG_54_3</name>
    <dbReference type="NCBI Taxonomy" id="1703775"/>
    <lineage>
        <taxon>Bacteria</taxon>
        <taxon>Bacillati</taxon>
        <taxon>Saganbacteria</taxon>
    </lineage>
</organism>
<dbReference type="NCBIfam" id="TIGR00857">
    <property type="entry name" value="pyrC_multi"/>
    <property type="match status" value="1"/>
</dbReference>
<comment type="catalytic activity">
    <reaction evidence="7">
        <text>(S)-dihydroorotate + H2O = N-carbamoyl-L-aspartate + H(+)</text>
        <dbReference type="Rhea" id="RHEA:24296"/>
        <dbReference type="ChEBI" id="CHEBI:15377"/>
        <dbReference type="ChEBI" id="CHEBI:15378"/>
        <dbReference type="ChEBI" id="CHEBI:30864"/>
        <dbReference type="ChEBI" id="CHEBI:32814"/>
        <dbReference type="EC" id="3.5.2.3"/>
    </reaction>
</comment>
<dbReference type="InterPro" id="IPR013108">
    <property type="entry name" value="Amidohydro_3"/>
</dbReference>
<keyword evidence="6 7" id="KW-0665">Pyrimidine biosynthesis</keyword>
<dbReference type="InterPro" id="IPR024403">
    <property type="entry name" value="DHOase_cat"/>
</dbReference>
<evidence type="ECO:0000256" key="4">
    <source>
        <dbReference type="ARBA" id="ARBA00022801"/>
    </source>
</evidence>
<dbReference type="EC" id="3.5.2.3" evidence="7"/>
<feature type="binding site" evidence="7">
    <location>
        <position position="163"/>
    </location>
    <ligand>
        <name>Zn(2+)</name>
        <dbReference type="ChEBI" id="CHEBI:29105"/>
        <label>2</label>
    </ligand>
</feature>
<name>A0A0S7XVK1_UNCSA</name>
<sequence>MSEEYDLIVAGGKVIDPASGLSSVADIYIKAKKVAKIEVKDLVDLKKSKSSKEQKIVDASGKIVAPGLIDMHVHLREPGREDEETIYTGSQAAVAGGFTSVCCMPNTEPPIDNQESVNFVYERASKALCKVFCVGAATKGLKGEELTEMADLKEAGAVAVSDDGMPISSSRIMRSALDYSRMLGWPVISHCEDLNLSSDGVMNESYTSTLLGLPGIPSLAEEIMVSRDLSLAEFTSGRVHIAHVSTRGSVELIRAAKSRGINVTCEATPHHFSLTDEIIKTFDTNARVNPPLRTQRDVDEIKKGLKDGTIDCIATDHAPHSIEEKDVEFGAAPPGMVGLETALGLVVTELIDKKILTWEKAIAKMTMNPSRILNLNLGRIEKDCRADLTIIDPEISWTVDTSKFKSKSKNSPFQGRELVGKAWMTIVDGKIVYRL</sequence>
<dbReference type="PROSITE" id="PS00482">
    <property type="entry name" value="DIHYDROOROTASE_1"/>
    <property type="match status" value="1"/>
</dbReference>
<dbReference type="Gene3D" id="2.30.40.10">
    <property type="entry name" value="Urease, subunit C, domain 1"/>
    <property type="match status" value="1"/>
</dbReference>
<evidence type="ECO:0000256" key="1">
    <source>
        <dbReference type="ARBA" id="ARBA00002368"/>
    </source>
</evidence>
<feature type="binding site" evidence="7">
    <location>
        <position position="106"/>
    </location>
    <ligand>
        <name>substrate</name>
    </ligand>
</feature>
<evidence type="ECO:0000256" key="3">
    <source>
        <dbReference type="ARBA" id="ARBA00022723"/>
    </source>
</evidence>
<feature type="binding site" evidence="7">
    <location>
        <position position="190"/>
    </location>
    <ligand>
        <name>Zn(2+)</name>
        <dbReference type="ChEBI" id="CHEBI:29105"/>
        <label>2</label>
    </ligand>
</feature>
<dbReference type="CDD" id="cd01317">
    <property type="entry name" value="DHOase_IIa"/>
    <property type="match status" value="1"/>
</dbReference>
<feature type="domain" description="Dihydroorotase catalytic" evidence="9">
    <location>
        <begin position="61"/>
        <end position="247"/>
    </location>
</feature>
<protein>
    <recommendedName>
        <fullName evidence="7">Dihydroorotase</fullName>
        <shortName evidence="7">DHOase</shortName>
        <ecNumber evidence="7">3.5.2.3</ecNumber>
    </recommendedName>
</protein>
<dbReference type="HAMAP" id="MF_00220_B">
    <property type="entry name" value="PyrC_classI_B"/>
    <property type="match status" value="1"/>
</dbReference>
<comment type="cofactor">
    <cofactor evidence="7">
        <name>Zn(2+)</name>
        <dbReference type="ChEBI" id="CHEBI:29105"/>
    </cofactor>
    <text evidence="7">Binds 2 Zn(2+) ions per subunit.</text>
</comment>
<dbReference type="SUPFAM" id="SSF51556">
    <property type="entry name" value="Metallo-dependent hydrolases"/>
    <property type="match status" value="1"/>
</dbReference>
<dbReference type="PATRIC" id="fig|1703775.3.peg.3272"/>
<dbReference type="GO" id="GO:0008270">
    <property type="term" value="F:zinc ion binding"/>
    <property type="evidence" value="ECO:0007669"/>
    <property type="project" value="UniProtKB-UniRule"/>
</dbReference>
<feature type="binding site" evidence="7">
    <location>
        <position position="163"/>
    </location>
    <ligand>
        <name>Zn(2+)</name>
        <dbReference type="ChEBI" id="CHEBI:29105"/>
        <label>1</label>
    </ligand>
</feature>
<dbReference type="InterPro" id="IPR032466">
    <property type="entry name" value="Metal_Hydrolase"/>
</dbReference>
<dbReference type="UniPathway" id="UPA00070">
    <property type="reaction ID" value="UER00117"/>
</dbReference>
<evidence type="ECO:0000256" key="6">
    <source>
        <dbReference type="ARBA" id="ARBA00022975"/>
    </source>
</evidence>
<feature type="binding site" evidence="7">
    <location>
        <begin position="334"/>
        <end position="335"/>
    </location>
    <ligand>
        <name>substrate</name>
    </ligand>
</feature>
<accession>A0A0S7XVK1</accession>
<dbReference type="SUPFAM" id="SSF51338">
    <property type="entry name" value="Composite domain of metallo-dependent hydrolases"/>
    <property type="match status" value="1"/>
</dbReference>
<feature type="binding site" evidence="7">
    <location>
        <position position="316"/>
    </location>
    <ligand>
        <name>Zn(2+)</name>
        <dbReference type="ChEBI" id="CHEBI:29105"/>
        <label>1</label>
    </ligand>
</feature>
<dbReference type="Gene3D" id="3.20.20.140">
    <property type="entry name" value="Metal-dependent hydrolases"/>
    <property type="match status" value="1"/>
</dbReference>
<dbReference type="PANTHER" id="PTHR43668:SF2">
    <property type="entry name" value="ALLANTOINASE"/>
    <property type="match status" value="1"/>
</dbReference>
<reference evidence="10 11" key="1">
    <citation type="journal article" date="2015" name="Microbiome">
        <title>Genomic resolution of linkages in carbon, nitrogen, and sulfur cycling among widespread estuary sediment bacteria.</title>
        <authorList>
            <person name="Baker B.J."/>
            <person name="Lazar C.S."/>
            <person name="Teske A.P."/>
            <person name="Dick G.J."/>
        </authorList>
    </citation>
    <scope>NUCLEOTIDE SEQUENCE [LARGE SCALE GENOMIC DNA]</scope>
    <source>
        <strain evidence="10">DG_54_3</strain>
    </source>
</reference>